<feature type="transmembrane region" description="Helical" evidence="7">
    <location>
        <begin position="472"/>
        <end position="492"/>
    </location>
</feature>
<evidence type="ECO:0000256" key="5">
    <source>
        <dbReference type="ARBA" id="ARBA00031636"/>
    </source>
</evidence>
<dbReference type="Pfam" id="PF01554">
    <property type="entry name" value="MatE"/>
    <property type="match status" value="1"/>
</dbReference>
<feature type="transmembrane region" description="Helical" evidence="7">
    <location>
        <begin position="336"/>
        <end position="359"/>
    </location>
</feature>
<dbReference type="KEGG" id="acad:UA74_14590"/>
<comment type="function">
    <text evidence="1">Multidrug efflux pump.</text>
</comment>
<feature type="compositionally biased region" description="Basic and acidic residues" evidence="6">
    <location>
        <begin position="50"/>
        <end position="60"/>
    </location>
</feature>
<comment type="similarity">
    <text evidence="2">Belongs to the multi antimicrobial extrusion (MATE) (TC 2.A.66.1) family.</text>
</comment>
<keyword evidence="7" id="KW-0472">Membrane</keyword>
<name>A0AAC9PSL7_9PSEU</name>
<evidence type="ECO:0000256" key="3">
    <source>
        <dbReference type="ARBA" id="ARBA00020268"/>
    </source>
</evidence>
<evidence type="ECO:0000313" key="9">
    <source>
        <dbReference type="Proteomes" id="UP000185511"/>
    </source>
</evidence>
<feature type="transmembrane region" description="Helical" evidence="7">
    <location>
        <begin position="447"/>
        <end position="466"/>
    </location>
</feature>
<feature type="transmembrane region" description="Helical" evidence="7">
    <location>
        <begin position="108"/>
        <end position="134"/>
    </location>
</feature>
<feature type="transmembrane region" description="Helical" evidence="7">
    <location>
        <begin position="252"/>
        <end position="274"/>
    </location>
</feature>
<dbReference type="InterPro" id="IPR050222">
    <property type="entry name" value="MATE_MdtK"/>
</dbReference>
<evidence type="ECO:0000256" key="1">
    <source>
        <dbReference type="ARBA" id="ARBA00003408"/>
    </source>
</evidence>
<dbReference type="InterPro" id="IPR002528">
    <property type="entry name" value="MATE_fam"/>
</dbReference>
<evidence type="ECO:0000256" key="4">
    <source>
        <dbReference type="ARBA" id="ARBA00022448"/>
    </source>
</evidence>
<reference evidence="9" key="1">
    <citation type="submission" date="2016-06" db="EMBL/GenBank/DDBJ databases">
        <title>Complete genome sequence of Actinoalloteichus fjordicus DSM 46855 (=ADI127-17), type strain of the new species Actinoalloteichus fjordicus.</title>
        <authorList>
            <person name="Ruckert C."/>
            <person name="Nouioui I."/>
            <person name="Willmese J."/>
            <person name="van Wezel G."/>
            <person name="Klenk H.-P."/>
            <person name="Kalinowski J."/>
            <person name="Zotchev S.B."/>
        </authorList>
    </citation>
    <scope>NUCLEOTIDE SEQUENCE [LARGE SCALE GENOMIC DNA]</scope>
    <source>
        <strain evidence="9">ADI127-7</strain>
    </source>
</reference>
<accession>A0AAC9PSL7</accession>
<feature type="transmembrane region" description="Helical" evidence="7">
    <location>
        <begin position="226"/>
        <end position="246"/>
    </location>
</feature>
<gene>
    <name evidence="8" type="ORF">UA74_14590</name>
</gene>
<feature type="transmembrane region" description="Helical" evidence="7">
    <location>
        <begin position="76"/>
        <end position="96"/>
    </location>
</feature>
<dbReference type="AlphaFoldDB" id="A0AAC9PSL7"/>
<feature type="transmembrane region" description="Helical" evidence="7">
    <location>
        <begin position="155"/>
        <end position="179"/>
    </location>
</feature>
<evidence type="ECO:0000256" key="7">
    <source>
        <dbReference type="SAM" id="Phobius"/>
    </source>
</evidence>
<dbReference type="GO" id="GO:0015297">
    <property type="term" value="F:antiporter activity"/>
    <property type="evidence" value="ECO:0007669"/>
    <property type="project" value="InterPro"/>
</dbReference>
<feature type="transmembrane region" description="Helical" evidence="7">
    <location>
        <begin position="191"/>
        <end position="214"/>
    </location>
</feature>
<dbReference type="CDD" id="cd12082">
    <property type="entry name" value="MATE_like"/>
    <property type="match status" value="1"/>
</dbReference>
<feature type="transmembrane region" description="Helical" evidence="7">
    <location>
        <begin position="295"/>
        <end position="324"/>
    </location>
</feature>
<keyword evidence="7" id="KW-1133">Transmembrane helix</keyword>
<sequence length="507" mass="50157">MDTPGRPVTDTTPPRSTGPDRTDDDSTGSPRTPTRPETAGALTGARGRPQRADDEPDRRSSQIRTARPGEGDARRIVGAALPLSLSLIVTAMAALVNTAVLGRHDTAALAAFTIAMAVYLPATAAVSGATRGVMPFVAASGTDQSGLRTVIRDGLVSALLVGLLGAVATAAVGLVAQAGGVSAATIARLGALPMILAAAVLVTAVGSSASAALVGLGRPRPVLHGGLVGALLTVTLSPALVFGLAGMPSLGAAGAGTAVLIAVTGNALVTMVGLRRVVTATGSRATRGGTTVRGVTALLRVGIPLSATVLIKFASLGVLAFAAARIGTAASAAHGIAVSLVNLTFTTAVAVGQAMVPLIARDVASGGARSRPIAWAGVRIGVLALSVVALTLAACRDLLIPLFSADAVVTATVSGLLPWILLVVVADGMQAMLGFALIGLRRTVPSMIVLAAGHGLLVLLCLPIAASAGLAGLWAALLVTNLLLGVGQVVAFRRVTAKAAPPGATIT</sequence>
<dbReference type="GO" id="GO:0042910">
    <property type="term" value="F:xenobiotic transmembrane transporter activity"/>
    <property type="evidence" value="ECO:0007669"/>
    <property type="project" value="InterPro"/>
</dbReference>
<keyword evidence="7" id="KW-0812">Transmembrane</keyword>
<feature type="region of interest" description="Disordered" evidence="6">
    <location>
        <begin position="1"/>
        <end position="71"/>
    </location>
</feature>
<evidence type="ECO:0000313" key="8">
    <source>
        <dbReference type="EMBL" id="APU14976.1"/>
    </source>
</evidence>
<dbReference type="PANTHER" id="PTHR43298">
    <property type="entry name" value="MULTIDRUG RESISTANCE PROTEIN NORM-RELATED"/>
    <property type="match status" value="1"/>
</dbReference>
<dbReference type="PANTHER" id="PTHR43298:SF2">
    <property type="entry name" value="FMN_FAD EXPORTER YEEO-RELATED"/>
    <property type="match status" value="1"/>
</dbReference>
<feature type="transmembrane region" description="Helical" evidence="7">
    <location>
        <begin position="380"/>
        <end position="404"/>
    </location>
</feature>
<organism evidence="8 9">
    <name type="scientific">Actinoalloteichus fjordicus</name>
    <dbReference type="NCBI Taxonomy" id="1612552"/>
    <lineage>
        <taxon>Bacteria</taxon>
        <taxon>Bacillati</taxon>
        <taxon>Actinomycetota</taxon>
        <taxon>Actinomycetes</taxon>
        <taxon>Pseudonocardiales</taxon>
        <taxon>Pseudonocardiaceae</taxon>
        <taxon>Actinoalloteichus</taxon>
    </lineage>
</organism>
<keyword evidence="4" id="KW-0813">Transport</keyword>
<dbReference type="RefSeq" id="WP_198043031.1">
    <property type="nucleotide sequence ID" value="NZ_CP016076.1"/>
</dbReference>
<dbReference type="EMBL" id="CP016076">
    <property type="protein sequence ID" value="APU14976.1"/>
    <property type="molecule type" value="Genomic_DNA"/>
</dbReference>
<proteinExistence type="inferred from homology"/>
<dbReference type="Proteomes" id="UP000185511">
    <property type="component" value="Chromosome"/>
</dbReference>
<feature type="transmembrane region" description="Helical" evidence="7">
    <location>
        <begin position="416"/>
        <end position="440"/>
    </location>
</feature>
<keyword evidence="9" id="KW-1185">Reference proteome</keyword>
<evidence type="ECO:0000256" key="2">
    <source>
        <dbReference type="ARBA" id="ARBA00010199"/>
    </source>
</evidence>
<dbReference type="GO" id="GO:0005886">
    <property type="term" value="C:plasma membrane"/>
    <property type="evidence" value="ECO:0007669"/>
    <property type="project" value="TreeGrafter"/>
</dbReference>
<evidence type="ECO:0000256" key="6">
    <source>
        <dbReference type="SAM" id="MobiDB-lite"/>
    </source>
</evidence>
<protein>
    <recommendedName>
        <fullName evidence="3">Probable multidrug resistance protein NorM</fullName>
    </recommendedName>
    <alternativeName>
        <fullName evidence="5">Multidrug-efflux transporter</fullName>
    </alternativeName>
</protein>